<comment type="catalytic activity">
    <reaction evidence="7">
        <text>an N-acyl-L-alpha-aminoacyl-tRNA + H2O = an N-acyl-L-amino acid + a tRNA + H(+)</text>
        <dbReference type="Rhea" id="RHEA:54448"/>
        <dbReference type="Rhea" id="RHEA-COMP:10123"/>
        <dbReference type="Rhea" id="RHEA-COMP:13883"/>
        <dbReference type="ChEBI" id="CHEBI:15377"/>
        <dbReference type="ChEBI" id="CHEBI:15378"/>
        <dbReference type="ChEBI" id="CHEBI:59874"/>
        <dbReference type="ChEBI" id="CHEBI:78442"/>
        <dbReference type="ChEBI" id="CHEBI:138191"/>
        <dbReference type="EC" id="3.1.1.29"/>
    </reaction>
</comment>
<evidence type="ECO:0000256" key="5">
    <source>
        <dbReference type="ARBA" id="ARBA00038063"/>
    </source>
</evidence>
<evidence type="ECO:0000256" key="6">
    <source>
        <dbReference type="ARBA" id="ARBA00050038"/>
    </source>
</evidence>
<dbReference type="InterPro" id="IPR036416">
    <property type="entry name" value="Pept_tRNA_hydro_sf"/>
</dbReference>
<evidence type="ECO:0000256" key="7">
    <source>
        <dbReference type="RuleBase" id="RU000673"/>
    </source>
</evidence>
<dbReference type="AlphaFoldDB" id="A0A1G2T1M7"/>
<dbReference type="InterPro" id="IPR018171">
    <property type="entry name" value="Pept_tRNA_hydro_CS"/>
</dbReference>
<protein>
    <recommendedName>
        <fullName evidence="6 7">Peptidyl-tRNA hydrolase</fullName>
        <ecNumber evidence="1 7">3.1.1.29</ecNumber>
    </recommendedName>
</protein>
<dbReference type="Gene3D" id="3.40.50.1470">
    <property type="entry name" value="Peptidyl-tRNA hydrolase"/>
    <property type="match status" value="1"/>
</dbReference>
<dbReference type="Pfam" id="PF01195">
    <property type="entry name" value="Pept_tRNA_hydro"/>
    <property type="match status" value="2"/>
</dbReference>
<organism evidence="9 10">
    <name type="scientific">Candidatus Zambryskibacteria bacterium RIFCSPHIGHO2_01_FULL_49_18</name>
    <dbReference type="NCBI Taxonomy" id="1802740"/>
    <lineage>
        <taxon>Bacteria</taxon>
        <taxon>Candidatus Zambryskiibacteriota</taxon>
    </lineage>
</organism>
<evidence type="ECO:0000313" key="10">
    <source>
        <dbReference type="Proteomes" id="UP000178612"/>
    </source>
</evidence>
<name>A0A1G2T1M7_9BACT</name>
<dbReference type="EMBL" id="MHVJ01000013">
    <property type="protein sequence ID" value="OHA91196.1"/>
    <property type="molecule type" value="Genomic_DNA"/>
</dbReference>
<dbReference type="EC" id="3.1.1.29" evidence="1 7"/>
<dbReference type="SUPFAM" id="SSF53178">
    <property type="entry name" value="Peptidyl-tRNA hydrolase-like"/>
    <property type="match status" value="1"/>
</dbReference>
<dbReference type="PANTHER" id="PTHR17224:SF1">
    <property type="entry name" value="PEPTIDYL-TRNA HYDROLASE"/>
    <property type="match status" value="1"/>
</dbReference>
<dbReference type="GO" id="GO:0000049">
    <property type="term" value="F:tRNA binding"/>
    <property type="evidence" value="ECO:0007669"/>
    <property type="project" value="UniProtKB-KW"/>
</dbReference>
<dbReference type="NCBIfam" id="TIGR00447">
    <property type="entry name" value="pth"/>
    <property type="match status" value="1"/>
</dbReference>
<evidence type="ECO:0000256" key="2">
    <source>
        <dbReference type="ARBA" id="ARBA00022555"/>
    </source>
</evidence>
<dbReference type="InterPro" id="IPR001328">
    <property type="entry name" value="Pept_tRNA_hydro"/>
</dbReference>
<evidence type="ECO:0000313" key="9">
    <source>
        <dbReference type="EMBL" id="OHA91196.1"/>
    </source>
</evidence>
<evidence type="ECO:0000256" key="4">
    <source>
        <dbReference type="ARBA" id="ARBA00022884"/>
    </source>
</evidence>
<dbReference type="PROSITE" id="PS01195">
    <property type="entry name" value="PEPT_TRNA_HYDROL_1"/>
    <property type="match status" value="1"/>
</dbReference>
<dbReference type="CDD" id="cd00462">
    <property type="entry name" value="PTH"/>
    <property type="match status" value="1"/>
</dbReference>
<reference evidence="9 10" key="1">
    <citation type="journal article" date="2016" name="Nat. Commun.">
        <title>Thousands of microbial genomes shed light on interconnected biogeochemical processes in an aquifer system.</title>
        <authorList>
            <person name="Anantharaman K."/>
            <person name="Brown C.T."/>
            <person name="Hug L.A."/>
            <person name="Sharon I."/>
            <person name="Castelle C.J."/>
            <person name="Probst A.J."/>
            <person name="Thomas B.C."/>
            <person name="Singh A."/>
            <person name="Wilkins M.J."/>
            <person name="Karaoz U."/>
            <person name="Brodie E.L."/>
            <person name="Williams K.H."/>
            <person name="Hubbard S.S."/>
            <person name="Banfield J.F."/>
        </authorList>
    </citation>
    <scope>NUCLEOTIDE SEQUENCE [LARGE SCALE GENOMIC DNA]</scope>
</reference>
<evidence type="ECO:0000256" key="3">
    <source>
        <dbReference type="ARBA" id="ARBA00022801"/>
    </source>
</evidence>
<accession>A0A1G2T1M7</accession>
<evidence type="ECO:0000256" key="1">
    <source>
        <dbReference type="ARBA" id="ARBA00013260"/>
    </source>
</evidence>
<keyword evidence="4" id="KW-0694">RNA-binding</keyword>
<dbReference type="PANTHER" id="PTHR17224">
    <property type="entry name" value="PEPTIDYL-TRNA HYDROLASE"/>
    <property type="match status" value="1"/>
</dbReference>
<sequence>MYIVVGLGNPSAEYAKTRHNTGRMAADNVRDKVSGIKVFVPDTFMNKTGSAVAKVVKSKRAAEKLIVIYDDLDLPLGTMRISYNRGSGGHKGLESIIRALKTREFIRIRIGIGKKSDVEKHILGNFSKLEMEKLKKVFKGVVTAVETIIEEGLQPAMTEFNVAN</sequence>
<comment type="similarity">
    <text evidence="5 8">Belongs to the PTH family.</text>
</comment>
<dbReference type="GO" id="GO:0004045">
    <property type="term" value="F:peptidyl-tRNA hydrolase activity"/>
    <property type="evidence" value="ECO:0007669"/>
    <property type="project" value="UniProtKB-EC"/>
</dbReference>
<keyword evidence="3 7" id="KW-0378">Hydrolase</keyword>
<gene>
    <name evidence="9" type="ORF">A2758_01845</name>
</gene>
<evidence type="ECO:0000256" key="8">
    <source>
        <dbReference type="RuleBase" id="RU004320"/>
    </source>
</evidence>
<proteinExistence type="inferred from homology"/>
<dbReference type="Proteomes" id="UP000178612">
    <property type="component" value="Unassembled WGS sequence"/>
</dbReference>
<keyword evidence="2" id="KW-0820">tRNA-binding</keyword>
<comment type="caution">
    <text evidence="9">The sequence shown here is derived from an EMBL/GenBank/DDBJ whole genome shotgun (WGS) entry which is preliminary data.</text>
</comment>